<dbReference type="RefSeq" id="WP_306417725.1">
    <property type="nucleotide sequence ID" value="NZ_ONZG01000004.1"/>
</dbReference>
<evidence type="ECO:0000313" key="1">
    <source>
        <dbReference type="EMBL" id="SPJ28490.1"/>
    </source>
</evidence>
<protein>
    <submittedName>
        <fullName evidence="1">Uncharacterized protein</fullName>
    </submittedName>
</protein>
<evidence type="ECO:0000313" key="2">
    <source>
        <dbReference type="Proteomes" id="UP000244898"/>
    </source>
</evidence>
<name>A0A2R8C7R6_9RHOB</name>
<dbReference type="EMBL" id="ONZG01000004">
    <property type="protein sequence ID" value="SPJ28490.1"/>
    <property type="molecule type" value="Genomic_DNA"/>
</dbReference>
<proteinExistence type="predicted"/>
<dbReference type="AlphaFoldDB" id="A0A2R8C7R6"/>
<gene>
    <name evidence="1" type="ORF">TRM7615_01989</name>
</gene>
<organism evidence="1 2">
    <name type="scientific">Falsiruegeria mediterranea M17</name>
    <dbReference type="NCBI Taxonomy" id="1200281"/>
    <lineage>
        <taxon>Bacteria</taxon>
        <taxon>Pseudomonadati</taxon>
        <taxon>Pseudomonadota</taxon>
        <taxon>Alphaproteobacteria</taxon>
        <taxon>Rhodobacterales</taxon>
        <taxon>Roseobacteraceae</taxon>
        <taxon>Falsiruegeria</taxon>
    </lineage>
</organism>
<reference evidence="2" key="1">
    <citation type="submission" date="2018-03" db="EMBL/GenBank/DDBJ databases">
        <authorList>
            <person name="Rodrigo-Torres L."/>
            <person name="Arahal R. D."/>
            <person name="Lucena T."/>
        </authorList>
    </citation>
    <scope>NUCLEOTIDE SEQUENCE [LARGE SCALE GENOMIC DNA]</scope>
    <source>
        <strain evidence="2">CECT 7615</strain>
    </source>
</reference>
<accession>A0A2R8C7R6</accession>
<sequence>MFSEVDQTTMQIIFHTGAHATDDERLLKCMLYNKEAFGKRGIAVPGPGKYRSLFKDAFAAMETVAPSEDARDVLIDAILDDEVADRLLLSNAHFFGSQRFVLDGDTLYPLADVRVRQLRELFKFDQLEIYMAIRNPATFVPAALSTAAPSRIREITASINPLNLRWSEVFQRMRTAAPDVPITVWCNEDTPLLWGQIMREFAGLEHGTKMTGGFSLLSDIMSNEGMTRFRTYLHQHPELTEMQKRRVIAAFLDKYAIDDEVEEELDLPGWTAELVDELTDIYDEDVFAIQRIPGVTLIAP</sequence>
<keyword evidence="2" id="KW-1185">Reference proteome</keyword>
<dbReference type="Proteomes" id="UP000244898">
    <property type="component" value="Unassembled WGS sequence"/>
</dbReference>